<dbReference type="InterPro" id="IPR036390">
    <property type="entry name" value="WH_DNA-bd_sf"/>
</dbReference>
<evidence type="ECO:0000313" key="5">
    <source>
        <dbReference type="EMBL" id="SEE82766.1"/>
    </source>
</evidence>
<reference evidence="6" key="1">
    <citation type="submission" date="2016-10" db="EMBL/GenBank/DDBJ databases">
        <authorList>
            <person name="Varghese N."/>
        </authorList>
    </citation>
    <scope>NUCLEOTIDE SEQUENCE [LARGE SCALE GENOMIC DNA]</scope>
    <source>
        <strain evidence="6">DSM 44719</strain>
    </source>
</reference>
<protein>
    <submittedName>
        <fullName evidence="5">DNA-binding transcriptional regulator, GntR family</fullName>
    </submittedName>
</protein>
<dbReference type="SUPFAM" id="SSF48008">
    <property type="entry name" value="GntR ligand-binding domain-like"/>
    <property type="match status" value="1"/>
</dbReference>
<keyword evidence="3" id="KW-0804">Transcription</keyword>
<dbReference type="Gene3D" id="1.10.10.10">
    <property type="entry name" value="Winged helix-like DNA-binding domain superfamily/Winged helix DNA-binding domain"/>
    <property type="match status" value="1"/>
</dbReference>
<dbReference type="SMART" id="SM00345">
    <property type="entry name" value="HTH_GNTR"/>
    <property type="match status" value="1"/>
</dbReference>
<feature type="domain" description="HTH gntR-type" evidence="4">
    <location>
        <begin position="16"/>
        <end position="83"/>
    </location>
</feature>
<dbReference type="SMART" id="SM00895">
    <property type="entry name" value="FCD"/>
    <property type="match status" value="1"/>
</dbReference>
<name>A0A1H5M0F5_RHOJO</name>
<keyword evidence="2 5" id="KW-0238">DNA-binding</keyword>
<dbReference type="AlphaFoldDB" id="A0A1H5M0F5"/>
<dbReference type="Pfam" id="PF07729">
    <property type="entry name" value="FCD"/>
    <property type="match status" value="1"/>
</dbReference>
<dbReference type="InterPro" id="IPR036388">
    <property type="entry name" value="WH-like_DNA-bd_sf"/>
</dbReference>
<dbReference type="Proteomes" id="UP000183407">
    <property type="component" value="Unassembled WGS sequence"/>
</dbReference>
<accession>A0A1H5M0F5</accession>
<keyword evidence="1" id="KW-0805">Transcription regulation</keyword>
<dbReference type="PANTHER" id="PTHR43537">
    <property type="entry name" value="TRANSCRIPTIONAL REGULATOR, GNTR FAMILY"/>
    <property type="match status" value="1"/>
</dbReference>
<dbReference type="PRINTS" id="PR00035">
    <property type="entry name" value="HTHGNTR"/>
</dbReference>
<dbReference type="GO" id="GO:0003700">
    <property type="term" value="F:DNA-binding transcription factor activity"/>
    <property type="evidence" value="ECO:0007669"/>
    <property type="project" value="InterPro"/>
</dbReference>
<sequence>MIADNIAAVSTRETRGGAVVRAAIDIRELVLQRVLLPGEQVRQEDLAHQLGISRGPIREALQVLAVEGIVRYERNRGYFVTRFTSDEMRQLYLIRELLESEVLRSLPPMCEDDLTRLRKINDEIRTDENSGEVIRLNRAFHDAVTEHSSLTLLKGQLATIGRMTLAYQSLSINALSDRHVVVSDHDDMIAALAAGDNDLLVDIARRHRKASLDRLIPILS</sequence>
<dbReference type="CDD" id="cd07377">
    <property type="entry name" value="WHTH_GntR"/>
    <property type="match status" value="1"/>
</dbReference>
<evidence type="ECO:0000313" key="6">
    <source>
        <dbReference type="Proteomes" id="UP000183407"/>
    </source>
</evidence>
<dbReference type="InterPro" id="IPR011711">
    <property type="entry name" value="GntR_C"/>
</dbReference>
<dbReference type="PROSITE" id="PS50949">
    <property type="entry name" value="HTH_GNTR"/>
    <property type="match status" value="1"/>
</dbReference>
<dbReference type="GO" id="GO:0003677">
    <property type="term" value="F:DNA binding"/>
    <property type="evidence" value="ECO:0007669"/>
    <property type="project" value="UniProtKB-KW"/>
</dbReference>
<dbReference type="EMBL" id="FNTL01000005">
    <property type="protein sequence ID" value="SEE82766.1"/>
    <property type="molecule type" value="Genomic_DNA"/>
</dbReference>
<proteinExistence type="predicted"/>
<dbReference type="PANTHER" id="PTHR43537:SF45">
    <property type="entry name" value="GNTR FAMILY REGULATORY PROTEIN"/>
    <property type="match status" value="1"/>
</dbReference>
<dbReference type="InterPro" id="IPR000524">
    <property type="entry name" value="Tscrpt_reg_HTH_GntR"/>
</dbReference>
<dbReference type="OrthoDB" id="3570892at2"/>
<dbReference type="RefSeq" id="WP_073361445.1">
    <property type="nucleotide sequence ID" value="NZ_FNTL01000005.1"/>
</dbReference>
<evidence type="ECO:0000256" key="2">
    <source>
        <dbReference type="ARBA" id="ARBA00023125"/>
    </source>
</evidence>
<evidence type="ECO:0000256" key="1">
    <source>
        <dbReference type="ARBA" id="ARBA00023015"/>
    </source>
</evidence>
<dbReference type="SUPFAM" id="SSF46785">
    <property type="entry name" value="Winged helix' DNA-binding domain"/>
    <property type="match status" value="1"/>
</dbReference>
<dbReference type="InterPro" id="IPR008920">
    <property type="entry name" value="TF_FadR/GntR_C"/>
</dbReference>
<evidence type="ECO:0000259" key="4">
    <source>
        <dbReference type="PROSITE" id="PS50949"/>
    </source>
</evidence>
<dbReference type="Gene3D" id="1.20.120.530">
    <property type="entry name" value="GntR ligand-binding domain-like"/>
    <property type="match status" value="1"/>
</dbReference>
<evidence type="ECO:0000256" key="3">
    <source>
        <dbReference type="ARBA" id="ARBA00023163"/>
    </source>
</evidence>
<dbReference type="Pfam" id="PF00392">
    <property type="entry name" value="GntR"/>
    <property type="match status" value="1"/>
</dbReference>
<gene>
    <name evidence="5" type="ORF">SAMN04490220_8561</name>
</gene>
<organism evidence="5 6">
    <name type="scientific">Rhodococcus jostii</name>
    <dbReference type="NCBI Taxonomy" id="132919"/>
    <lineage>
        <taxon>Bacteria</taxon>
        <taxon>Bacillati</taxon>
        <taxon>Actinomycetota</taxon>
        <taxon>Actinomycetes</taxon>
        <taxon>Mycobacteriales</taxon>
        <taxon>Nocardiaceae</taxon>
        <taxon>Rhodococcus</taxon>
    </lineage>
</organism>